<dbReference type="InterPro" id="IPR010982">
    <property type="entry name" value="Lambda_DNA-bd_dom_sf"/>
</dbReference>
<dbReference type="EMBL" id="BMZA01000029">
    <property type="protein sequence ID" value="GGZ16651.1"/>
    <property type="molecule type" value="Genomic_DNA"/>
</dbReference>
<dbReference type="GO" id="GO:0006352">
    <property type="term" value="P:DNA-templated transcription initiation"/>
    <property type="evidence" value="ECO:0007669"/>
    <property type="project" value="InterPro"/>
</dbReference>
<sequence>MAKPLRLTKAPKTGKALVPIASSAGLASELKALTDRLSDDPGVKKFTVTVNKETGIAKATAVGHRGQTFTQEVVGPGLTATMTYTPKTRGGKAARDQNIVALYERDLTQMEIAERLDVSQSTVSNVLRREGLR</sequence>
<reference evidence="2" key="1">
    <citation type="journal article" date="2014" name="Int. J. Syst. Evol. Microbiol.">
        <title>Complete genome sequence of Corynebacterium casei LMG S-19264T (=DSM 44701T), isolated from a smear-ripened cheese.</title>
        <authorList>
            <consortium name="US DOE Joint Genome Institute (JGI-PGF)"/>
            <person name="Walter F."/>
            <person name="Albersmeier A."/>
            <person name="Kalinowski J."/>
            <person name="Ruckert C."/>
        </authorList>
    </citation>
    <scope>NUCLEOTIDE SEQUENCE</scope>
    <source>
        <strain evidence="2">KCTC 32255</strain>
    </source>
</reference>
<dbReference type="Gene3D" id="1.10.10.60">
    <property type="entry name" value="Homeodomain-like"/>
    <property type="match status" value="1"/>
</dbReference>
<dbReference type="InterPro" id="IPR011991">
    <property type="entry name" value="ArsR-like_HTH"/>
</dbReference>
<dbReference type="SUPFAM" id="SSF47413">
    <property type="entry name" value="lambda repressor-like DNA-binding domains"/>
    <property type="match status" value="1"/>
</dbReference>
<dbReference type="AlphaFoldDB" id="A0A918UKL5"/>
<dbReference type="RefSeq" id="WP_189622502.1">
    <property type="nucleotide sequence ID" value="NZ_BMZA01000029.1"/>
</dbReference>
<comment type="caution">
    <text evidence="2">The sequence shown here is derived from an EMBL/GenBank/DDBJ whole genome shotgun (WGS) entry which is preliminary data.</text>
</comment>
<dbReference type="Proteomes" id="UP000648075">
    <property type="component" value="Unassembled WGS sequence"/>
</dbReference>
<dbReference type="Pfam" id="PF04545">
    <property type="entry name" value="Sigma70_r4"/>
    <property type="match status" value="1"/>
</dbReference>
<evidence type="ECO:0000313" key="3">
    <source>
        <dbReference type="Proteomes" id="UP000648075"/>
    </source>
</evidence>
<gene>
    <name evidence="2" type="ORF">GCM10011614_34180</name>
</gene>
<proteinExistence type="predicted"/>
<evidence type="ECO:0000259" key="1">
    <source>
        <dbReference type="Pfam" id="PF04545"/>
    </source>
</evidence>
<reference evidence="2" key="2">
    <citation type="submission" date="2020-09" db="EMBL/GenBank/DDBJ databases">
        <authorList>
            <person name="Sun Q."/>
            <person name="Kim S."/>
        </authorList>
    </citation>
    <scope>NUCLEOTIDE SEQUENCE</scope>
    <source>
        <strain evidence="2">KCTC 32255</strain>
    </source>
</reference>
<keyword evidence="3" id="KW-1185">Reference proteome</keyword>
<accession>A0A918UKL5</accession>
<dbReference type="InterPro" id="IPR007630">
    <property type="entry name" value="RNA_pol_sigma70_r4"/>
</dbReference>
<organism evidence="2 3">
    <name type="scientific">Novosphingobium colocasiae</name>
    <dbReference type="NCBI Taxonomy" id="1256513"/>
    <lineage>
        <taxon>Bacteria</taxon>
        <taxon>Pseudomonadati</taxon>
        <taxon>Pseudomonadota</taxon>
        <taxon>Alphaproteobacteria</taxon>
        <taxon>Sphingomonadales</taxon>
        <taxon>Sphingomonadaceae</taxon>
        <taxon>Novosphingobium</taxon>
    </lineage>
</organism>
<dbReference type="CDD" id="cd00090">
    <property type="entry name" value="HTH_ARSR"/>
    <property type="match status" value="1"/>
</dbReference>
<protein>
    <recommendedName>
        <fullName evidence="1">RNA polymerase sigma-70 region 4 domain-containing protein</fullName>
    </recommendedName>
</protein>
<dbReference type="GO" id="GO:0003677">
    <property type="term" value="F:DNA binding"/>
    <property type="evidence" value="ECO:0007669"/>
    <property type="project" value="InterPro"/>
</dbReference>
<dbReference type="GO" id="GO:0003700">
    <property type="term" value="F:DNA-binding transcription factor activity"/>
    <property type="evidence" value="ECO:0007669"/>
    <property type="project" value="InterPro"/>
</dbReference>
<feature type="domain" description="RNA polymerase sigma-70 region 4" evidence="1">
    <location>
        <begin position="99"/>
        <end position="129"/>
    </location>
</feature>
<evidence type="ECO:0000313" key="2">
    <source>
        <dbReference type="EMBL" id="GGZ16651.1"/>
    </source>
</evidence>
<name>A0A918UKL5_9SPHN</name>